<feature type="transmembrane region" description="Helical" evidence="1">
    <location>
        <begin position="12"/>
        <end position="32"/>
    </location>
</feature>
<name>A0A1G8SM48_9BACI</name>
<feature type="transmembrane region" description="Helical" evidence="1">
    <location>
        <begin position="190"/>
        <end position="214"/>
    </location>
</feature>
<accession>A0A1G8SM48</accession>
<dbReference type="RefSeq" id="WP_090400169.1">
    <property type="nucleotide sequence ID" value="NZ_FNEN01000030.1"/>
</dbReference>
<dbReference type="OrthoDB" id="1655186at2"/>
<protein>
    <submittedName>
        <fullName evidence="2">ABC-2 family transporter protein</fullName>
    </submittedName>
</protein>
<evidence type="ECO:0000313" key="3">
    <source>
        <dbReference type="Proteomes" id="UP000198853"/>
    </source>
</evidence>
<dbReference type="EMBL" id="FNEN01000030">
    <property type="protein sequence ID" value="SDJ29690.1"/>
    <property type="molecule type" value="Genomic_DNA"/>
</dbReference>
<keyword evidence="1" id="KW-0472">Membrane</keyword>
<reference evidence="2 3" key="1">
    <citation type="submission" date="2016-10" db="EMBL/GenBank/DDBJ databases">
        <authorList>
            <person name="de Groot N.N."/>
        </authorList>
    </citation>
    <scope>NUCLEOTIDE SEQUENCE [LARGE SCALE GENOMIC DNA]</scope>
    <source>
        <strain evidence="2 3">DSM 21771</strain>
    </source>
</reference>
<dbReference type="AlphaFoldDB" id="A0A1G8SM48"/>
<evidence type="ECO:0000256" key="1">
    <source>
        <dbReference type="SAM" id="Phobius"/>
    </source>
</evidence>
<dbReference type="InterPro" id="IPR025699">
    <property type="entry name" value="ABC2_memb-like"/>
</dbReference>
<feature type="transmembrane region" description="Helical" evidence="1">
    <location>
        <begin position="85"/>
        <end position="106"/>
    </location>
</feature>
<keyword evidence="1" id="KW-1133">Transmembrane helix</keyword>
<sequence length="219" mass="24938">MKGLILNQYYAIGNSVRNYFVLSIFLAAVFLFTQNEWLLTFAAFVPIIFMVSPALEVLKHESKSGWNKFVLTLPLKRSHVVKSHYLFFIMLMFIGLFIVIGVFVVAELLLENILVEQAIYWMMNGVGVAFVLGFIAYPLTYLLGSEKSDMILMVSVIAGVGLFFLSSWLYEQILINVSPYVLQGLNHDMLFSAGFLVITLVLFIVSYVIALQVYKRKEF</sequence>
<dbReference type="Pfam" id="PF13346">
    <property type="entry name" value="ABC2_membrane_5"/>
    <property type="match status" value="1"/>
</dbReference>
<dbReference type="PANTHER" id="PTHR41309:SF2">
    <property type="entry name" value="MEMBRANE PROTEIN"/>
    <property type="match status" value="1"/>
</dbReference>
<keyword evidence="1" id="KW-0812">Transmembrane</keyword>
<feature type="transmembrane region" description="Helical" evidence="1">
    <location>
        <begin position="38"/>
        <end position="58"/>
    </location>
</feature>
<organism evidence="2 3">
    <name type="scientific">Natribacillus halophilus</name>
    <dbReference type="NCBI Taxonomy" id="549003"/>
    <lineage>
        <taxon>Bacteria</taxon>
        <taxon>Bacillati</taxon>
        <taxon>Bacillota</taxon>
        <taxon>Bacilli</taxon>
        <taxon>Bacillales</taxon>
        <taxon>Bacillaceae</taxon>
        <taxon>Natribacillus</taxon>
    </lineage>
</organism>
<dbReference type="Proteomes" id="UP000198853">
    <property type="component" value="Unassembled WGS sequence"/>
</dbReference>
<dbReference type="PANTHER" id="PTHR41309">
    <property type="entry name" value="MEMBRANE PROTEIN-RELATED"/>
    <property type="match status" value="1"/>
</dbReference>
<evidence type="ECO:0000313" key="2">
    <source>
        <dbReference type="EMBL" id="SDJ29690.1"/>
    </source>
</evidence>
<gene>
    <name evidence="2" type="ORF">SAMN04488123_13012</name>
</gene>
<keyword evidence="3" id="KW-1185">Reference proteome</keyword>
<proteinExistence type="predicted"/>
<feature type="transmembrane region" description="Helical" evidence="1">
    <location>
        <begin position="151"/>
        <end position="170"/>
    </location>
</feature>
<feature type="transmembrane region" description="Helical" evidence="1">
    <location>
        <begin position="118"/>
        <end position="139"/>
    </location>
</feature>